<evidence type="ECO:0000313" key="2">
    <source>
        <dbReference type="Proteomes" id="UP000789759"/>
    </source>
</evidence>
<name>A0A9N9JVE5_9GLOM</name>
<sequence>LKPHFIFKNNITLEQTIKAARQIEENNDAYFEALTEFYSTNINSVSAIINYNYSASNNSISAIINYNHSA</sequence>
<organism evidence="1 2">
    <name type="scientific">Cetraspora pellucida</name>
    <dbReference type="NCBI Taxonomy" id="1433469"/>
    <lineage>
        <taxon>Eukaryota</taxon>
        <taxon>Fungi</taxon>
        <taxon>Fungi incertae sedis</taxon>
        <taxon>Mucoromycota</taxon>
        <taxon>Glomeromycotina</taxon>
        <taxon>Glomeromycetes</taxon>
        <taxon>Diversisporales</taxon>
        <taxon>Gigasporaceae</taxon>
        <taxon>Cetraspora</taxon>
    </lineage>
</organism>
<gene>
    <name evidence="1" type="ORF">CPELLU_LOCUS17486</name>
</gene>
<reference evidence="1" key="1">
    <citation type="submission" date="2021-06" db="EMBL/GenBank/DDBJ databases">
        <authorList>
            <person name="Kallberg Y."/>
            <person name="Tangrot J."/>
            <person name="Rosling A."/>
        </authorList>
    </citation>
    <scope>NUCLEOTIDE SEQUENCE</scope>
    <source>
        <strain evidence="1">FL966</strain>
    </source>
</reference>
<dbReference type="Proteomes" id="UP000789759">
    <property type="component" value="Unassembled WGS sequence"/>
</dbReference>
<protein>
    <submittedName>
        <fullName evidence="1">22928_t:CDS:1</fullName>
    </submittedName>
</protein>
<keyword evidence="2" id="KW-1185">Reference proteome</keyword>
<accession>A0A9N9JVE5</accession>
<comment type="caution">
    <text evidence="1">The sequence shown here is derived from an EMBL/GenBank/DDBJ whole genome shotgun (WGS) entry which is preliminary data.</text>
</comment>
<evidence type="ECO:0000313" key="1">
    <source>
        <dbReference type="EMBL" id="CAG8798005.1"/>
    </source>
</evidence>
<feature type="non-terminal residue" evidence="1">
    <location>
        <position position="1"/>
    </location>
</feature>
<dbReference type="OrthoDB" id="2432760at2759"/>
<proteinExistence type="predicted"/>
<dbReference type="AlphaFoldDB" id="A0A9N9JVE5"/>
<dbReference type="EMBL" id="CAJVQA010029895">
    <property type="protein sequence ID" value="CAG8798005.1"/>
    <property type="molecule type" value="Genomic_DNA"/>
</dbReference>